<organism evidence="1 2">
    <name type="scientific">Solirubrobacter ginsenosidimutans</name>
    <dbReference type="NCBI Taxonomy" id="490573"/>
    <lineage>
        <taxon>Bacteria</taxon>
        <taxon>Bacillati</taxon>
        <taxon>Actinomycetota</taxon>
        <taxon>Thermoleophilia</taxon>
        <taxon>Solirubrobacterales</taxon>
        <taxon>Solirubrobacteraceae</taxon>
        <taxon>Solirubrobacter</taxon>
    </lineage>
</organism>
<name>A0A9X3MWI7_9ACTN</name>
<dbReference type="InterPro" id="IPR009291">
    <property type="entry name" value="Vps62"/>
</dbReference>
<proteinExistence type="predicted"/>
<gene>
    <name evidence="1" type="ORF">OM076_20490</name>
</gene>
<dbReference type="PANTHER" id="PTHR48174:SF5">
    <property type="entry name" value="VACUOLAR PROTEIN SORTING-ASSOCIATED PROTEIN 62"/>
    <property type="match status" value="1"/>
</dbReference>
<dbReference type="RefSeq" id="WP_270041904.1">
    <property type="nucleotide sequence ID" value="NZ_JAPDOD010000020.1"/>
</dbReference>
<comment type="caution">
    <text evidence="1">The sequence shown here is derived from an EMBL/GenBank/DDBJ whole genome shotgun (WGS) entry which is preliminary data.</text>
</comment>
<dbReference type="Pfam" id="PF06101">
    <property type="entry name" value="Vps62"/>
    <property type="match status" value="1"/>
</dbReference>
<reference evidence="1" key="1">
    <citation type="submission" date="2022-10" db="EMBL/GenBank/DDBJ databases">
        <title>The WGS of Solirubrobacter ginsenosidimutans DSM 21036.</title>
        <authorList>
            <person name="Jiang Z."/>
        </authorList>
    </citation>
    <scope>NUCLEOTIDE SEQUENCE</scope>
    <source>
        <strain evidence="1">DSM 21036</strain>
    </source>
</reference>
<dbReference type="Proteomes" id="UP001149140">
    <property type="component" value="Unassembled WGS sequence"/>
</dbReference>
<evidence type="ECO:0000313" key="1">
    <source>
        <dbReference type="EMBL" id="MDA0162663.1"/>
    </source>
</evidence>
<evidence type="ECO:0000313" key="2">
    <source>
        <dbReference type="Proteomes" id="UP001149140"/>
    </source>
</evidence>
<sequence>MLTEAAVLLAALNPIVVHDSRESFPLSAVGGGPPAAYGHAVALPDGGAWLQYWLHYDYQDQDRGIVRSGRHEGDWELVQFRVTARGRPVEAVYAQHSGAERCGFGSVTLRDGRPVVFSAHGSHASYLRAGTRDRMWPDPNDEADGRGVVTAPRLVEVSPSSPSWMRRSTPWGDSRGRWYVPPEQDSPLGPFFQPGRWDAAAFAASAGSCRAACDQVGECDGREKALTALPFLALLGLFGFRRYRTRTRTRGE</sequence>
<dbReference type="EMBL" id="JAPDOD010000020">
    <property type="protein sequence ID" value="MDA0162663.1"/>
    <property type="molecule type" value="Genomic_DNA"/>
</dbReference>
<keyword evidence="2" id="KW-1185">Reference proteome</keyword>
<protein>
    <submittedName>
        <fullName evidence="1">Vps62-related protein</fullName>
    </submittedName>
</protein>
<accession>A0A9X3MWI7</accession>
<dbReference type="AlphaFoldDB" id="A0A9X3MWI7"/>
<dbReference type="PANTHER" id="PTHR48174">
    <property type="entry name" value="DUF946 FAMILY PROTEIN"/>
    <property type="match status" value="1"/>
</dbReference>